<feature type="transmembrane region" description="Helical" evidence="1">
    <location>
        <begin position="153"/>
        <end position="172"/>
    </location>
</feature>
<name>A0ABS6GL88_9BACI</name>
<dbReference type="CDD" id="cd00077">
    <property type="entry name" value="HDc"/>
    <property type="match status" value="1"/>
</dbReference>
<dbReference type="Gene3D" id="1.10.3210.10">
    <property type="entry name" value="Hypothetical protein af1432"/>
    <property type="match status" value="1"/>
</dbReference>
<feature type="transmembrane region" description="Helical" evidence="1">
    <location>
        <begin position="81"/>
        <end position="101"/>
    </location>
</feature>
<reference evidence="3 4" key="1">
    <citation type="journal article" date="2011" name="Int. J. Syst. Evol. Microbiol.">
        <title>Allobacillus halotolerans gen. nov., sp. nov. isolated from shrimp paste.</title>
        <authorList>
            <person name="Sheu S.Y."/>
            <person name="Arun A.B."/>
            <person name="Jiang S.R."/>
            <person name="Young C.C."/>
            <person name="Chen W.M."/>
        </authorList>
    </citation>
    <scope>NUCLEOTIDE SEQUENCE [LARGE SCALE GENOMIC DNA]</scope>
    <source>
        <strain evidence="3 4">LMG 24826</strain>
    </source>
</reference>
<keyword evidence="1" id="KW-0812">Transmembrane</keyword>
<dbReference type="PANTHER" id="PTHR36442:SF1">
    <property type="entry name" value="CYCLIC-DI-AMP PHOSPHODIESTERASE PGPH"/>
    <property type="match status" value="1"/>
</dbReference>
<keyword evidence="1" id="KW-0472">Membrane</keyword>
<evidence type="ECO:0000313" key="3">
    <source>
        <dbReference type="EMBL" id="MBU6079698.1"/>
    </source>
</evidence>
<feature type="transmembrane region" description="Helical" evidence="1">
    <location>
        <begin position="184"/>
        <end position="202"/>
    </location>
</feature>
<feature type="transmembrane region" description="Helical" evidence="1">
    <location>
        <begin position="208"/>
        <end position="233"/>
    </location>
</feature>
<dbReference type="InterPro" id="IPR052722">
    <property type="entry name" value="PgpH_phosphodiesterase"/>
</dbReference>
<proteinExistence type="predicted"/>
<feature type="transmembrane region" description="Helical" evidence="1">
    <location>
        <begin position="20"/>
        <end position="42"/>
    </location>
</feature>
<feature type="transmembrane region" description="Helical" evidence="1">
    <location>
        <begin position="48"/>
        <end position="69"/>
    </location>
</feature>
<keyword evidence="1" id="KW-1133">Transmembrane helix</keyword>
<dbReference type="InterPro" id="IPR011621">
    <property type="entry name" value="Metal-dep_PHydrolase_7TM_intra"/>
</dbReference>
<dbReference type="RefSeq" id="WP_186278521.1">
    <property type="nucleotide sequence ID" value="NZ_CAUPKR010000001.1"/>
</dbReference>
<evidence type="ECO:0000256" key="1">
    <source>
        <dbReference type="SAM" id="Phobius"/>
    </source>
</evidence>
<protein>
    <submittedName>
        <fullName evidence="3">HDIG domain-containing protein</fullName>
    </submittedName>
</protein>
<keyword evidence="4" id="KW-1185">Reference proteome</keyword>
<comment type="caution">
    <text evidence="3">The sequence shown here is derived from an EMBL/GenBank/DDBJ whole genome shotgun (WGS) entry which is preliminary data.</text>
</comment>
<feature type="domain" description="HD" evidence="2">
    <location>
        <begin position="269"/>
        <end position="412"/>
    </location>
</feature>
<sequence>MDQYENKTLFNHTRNQSSRFSAVICSISLPAVFVIILMIQYLQGDKSLHLFTVMSVISVCMFMLMYMELRTTNNNWSKNTAISFVLLNLGMYFLLLITNVFGPDHSMLFYIAPVAAYAILMNRLVGERIAIISTVWMSLITASIFHAHFTDAFIISFLYYQISQMVAIYFLGSLIERVSLIKNSAFLLFVHWLLVITFVIPIETEIFTLNLFLSLLFAGLSVLVSVVLALGLLPLFEAGLNLLTESKLLKLSNPNHPLLKKILIEAPGTYHHSVMVANLSESACEAIGANGLLARVAAYYHDVGKALRPHYFIENQQNIDNPHDELSPEESAKIILAHPYEGAEILRQYKLPEEIIEITEQHHGTTLLSYFYHKAKKQTNDDVEESAFRYKGPIPQTKEAAVINICDSVEAAVRSKKNPTKEEIRKLVSSIMNNRLMDEQLNDSQLALSDLKIIENSIHSVLNGVFHERIDYPSDSIQEAKVKEAHS</sequence>
<dbReference type="Pfam" id="PF01966">
    <property type="entry name" value="HD"/>
    <property type="match status" value="1"/>
</dbReference>
<gene>
    <name evidence="3" type="ORF">KQ486_01570</name>
</gene>
<dbReference type="PANTHER" id="PTHR36442">
    <property type="entry name" value="CYCLIC-DI-AMP PHOSPHODIESTERASE PGPH"/>
    <property type="match status" value="1"/>
</dbReference>
<dbReference type="Pfam" id="PF07698">
    <property type="entry name" value="7TM-7TMR_HD"/>
    <property type="match status" value="1"/>
</dbReference>
<feature type="transmembrane region" description="Helical" evidence="1">
    <location>
        <begin position="129"/>
        <end position="147"/>
    </location>
</feature>
<dbReference type="SUPFAM" id="SSF109604">
    <property type="entry name" value="HD-domain/PDEase-like"/>
    <property type="match status" value="1"/>
</dbReference>
<dbReference type="SMART" id="SM00471">
    <property type="entry name" value="HDc"/>
    <property type="match status" value="1"/>
</dbReference>
<dbReference type="Proteomes" id="UP000812672">
    <property type="component" value="Unassembled WGS sequence"/>
</dbReference>
<dbReference type="PROSITE" id="PS51831">
    <property type="entry name" value="HD"/>
    <property type="match status" value="1"/>
</dbReference>
<organism evidence="3 4">
    <name type="scientific">Allobacillus halotolerans</name>
    <dbReference type="NCBI Taxonomy" id="570278"/>
    <lineage>
        <taxon>Bacteria</taxon>
        <taxon>Bacillati</taxon>
        <taxon>Bacillota</taxon>
        <taxon>Bacilli</taxon>
        <taxon>Bacillales</taxon>
        <taxon>Bacillaceae</taxon>
        <taxon>Allobacillus</taxon>
    </lineage>
</organism>
<dbReference type="InterPro" id="IPR003607">
    <property type="entry name" value="HD/PDEase_dom"/>
</dbReference>
<dbReference type="EMBL" id="JAHLZF010000001">
    <property type="protein sequence ID" value="MBU6079698.1"/>
    <property type="molecule type" value="Genomic_DNA"/>
</dbReference>
<evidence type="ECO:0000313" key="4">
    <source>
        <dbReference type="Proteomes" id="UP000812672"/>
    </source>
</evidence>
<dbReference type="InterPro" id="IPR006675">
    <property type="entry name" value="HDIG_dom"/>
</dbReference>
<dbReference type="NCBIfam" id="TIGR00277">
    <property type="entry name" value="HDIG"/>
    <property type="match status" value="1"/>
</dbReference>
<evidence type="ECO:0000259" key="2">
    <source>
        <dbReference type="PROSITE" id="PS51831"/>
    </source>
</evidence>
<accession>A0ABS6GL88</accession>
<dbReference type="InterPro" id="IPR006674">
    <property type="entry name" value="HD_domain"/>
</dbReference>